<reference evidence="7" key="2">
    <citation type="submission" date="2023-01" db="EMBL/GenBank/DDBJ databases">
        <authorList>
            <person name="Sun Q."/>
            <person name="Evtushenko L."/>
        </authorList>
    </citation>
    <scope>NUCLEOTIDE SEQUENCE</scope>
    <source>
        <strain evidence="7">VKM Ac-1246</strain>
    </source>
</reference>
<keyword evidence="4 5" id="KW-0472">Membrane</keyword>
<keyword evidence="2 5" id="KW-0812">Transmembrane</keyword>
<evidence type="ECO:0000256" key="1">
    <source>
        <dbReference type="ARBA" id="ARBA00004141"/>
    </source>
</evidence>
<dbReference type="Pfam" id="PF13515">
    <property type="entry name" value="FUSC_2"/>
    <property type="match status" value="1"/>
</dbReference>
<feature type="transmembrane region" description="Helical" evidence="5">
    <location>
        <begin position="104"/>
        <end position="121"/>
    </location>
</feature>
<feature type="transmembrane region" description="Helical" evidence="5">
    <location>
        <begin position="29"/>
        <end position="49"/>
    </location>
</feature>
<dbReference type="Proteomes" id="UP001142292">
    <property type="component" value="Unassembled WGS sequence"/>
</dbReference>
<accession>A0ABQ5T2E5</accession>
<reference evidence="7" key="1">
    <citation type="journal article" date="2014" name="Int. J. Syst. Evol. Microbiol.">
        <title>Complete genome of a new Firmicutes species belonging to the dominant human colonic microbiota ('Ruminococcus bicirculans') reveals two chromosomes and a selective capacity to utilize plant glucans.</title>
        <authorList>
            <consortium name="NISC Comparative Sequencing Program"/>
            <person name="Wegmann U."/>
            <person name="Louis P."/>
            <person name="Goesmann A."/>
            <person name="Henrissat B."/>
            <person name="Duncan S.H."/>
            <person name="Flint H.J."/>
        </authorList>
    </citation>
    <scope>NUCLEOTIDE SEQUENCE</scope>
    <source>
        <strain evidence="7">VKM Ac-1246</strain>
    </source>
</reference>
<proteinExistence type="predicted"/>
<gene>
    <name evidence="7" type="ORF">GCM10017579_44550</name>
</gene>
<comment type="caution">
    <text evidence="7">The sequence shown here is derived from an EMBL/GenBank/DDBJ whole genome shotgun (WGS) entry which is preliminary data.</text>
</comment>
<dbReference type="InterPro" id="IPR049453">
    <property type="entry name" value="Memb_transporter_dom"/>
</dbReference>
<evidence type="ECO:0000259" key="6">
    <source>
        <dbReference type="Pfam" id="PF13515"/>
    </source>
</evidence>
<name>A0ABQ5T2E5_9ACTN</name>
<keyword evidence="8" id="KW-1185">Reference proteome</keyword>
<feature type="transmembrane region" description="Helical" evidence="5">
    <location>
        <begin position="55"/>
        <end position="72"/>
    </location>
</feature>
<evidence type="ECO:0000256" key="4">
    <source>
        <dbReference type="ARBA" id="ARBA00023136"/>
    </source>
</evidence>
<feature type="domain" description="Integral membrane bound transporter" evidence="6">
    <location>
        <begin position="41"/>
        <end position="161"/>
    </location>
</feature>
<evidence type="ECO:0000256" key="3">
    <source>
        <dbReference type="ARBA" id="ARBA00022989"/>
    </source>
</evidence>
<feature type="transmembrane region" description="Helical" evidence="5">
    <location>
        <begin position="79"/>
        <end position="98"/>
    </location>
</feature>
<feature type="transmembrane region" description="Helical" evidence="5">
    <location>
        <begin position="152"/>
        <end position="171"/>
    </location>
</feature>
<evidence type="ECO:0000256" key="2">
    <source>
        <dbReference type="ARBA" id="ARBA00022692"/>
    </source>
</evidence>
<evidence type="ECO:0000313" key="7">
    <source>
        <dbReference type="EMBL" id="GLJ70419.1"/>
    </source>
</evidence>
<protein>
    <recommendedName>
        <fullName evidence="6">Integral membrane bound transporter domain-containing protein</fullName>
    </recommendedName>
</protein>
<evidence type="ECO:0000313" key="8">
    <source>
        <dbReference type="Proteomes" id="UP001142292"/>
    </source>
</evidence>
<comment type="subcellular location">
    <subcellularLocation>
        <location evidence="1">Membrane</location>
        <topology evidence="1">Multi-pass membrane protein</topology>
    </subcellularLocation>
</comment>
<sequence length="379" mass="40305">MAFTASRVSREQVRSDVRRRLARLRSKRWHVLQAAGAAGVAWFIAAGLLGHVQPVFAPIAAVVSLGTSYGQRLRRVTEVTIGVALGVFLGDIVVQIIGEGAWQMTLVVAMAMVVGIFISSGQVFRNQAAVQSIFVMGLLPTPGAAFTRWTDALIGGAVALVAASIVPAAPLRRPGEQAAVVAKKIASLLRAGGQVMLDADAVYGLKVLADARATDPLIRELQDAAEEGMSVLTSSPFRFRHRSHVHRVAELVEPLDRALRSTRVMVRRAAVSAYRGDIVPEEYYRLAFGIADAVDVVEAELAAGRSPDGLSEEARAVLLHIGEQTGLVQRSDSLNAEVILVQLRSIIVDLLGVTGMGQFEATDALPPLPPRGSEGSDGS</sequence>
<keyword evidence="3 5" id="KW-1133">Transmembrane helix</keyword>
<dbReference type="RefSeq" id="WP_189119674.1">
    <property type="nucleotide sequence ID" value="NZ_BMRK01000014.1"/>
</dbReference>
<evidence type="ECO:0000256" key="5">
    <source>
        <dbReference type="SAM" id="Phobius"/>
    </source>
</evidence>
<dbReference type="EMBL" id="BSEL01000012">
    <property type="protein sequence ID" value="GLJ70419.1"/>
    <property type="molecule type" value="Genomic_DNA"/>
</dbReference>
<organism evidence="7 8">
    <name type="scientific">Nocardioides luteus</name>
    <dbReference type="NCBI Taxonomy" id="1844"/>
    <lineage>
        <taxon>Bacteria</taxon>
        <taxon>Bacillati</taxon>
        <taxon>Actinomycetota</taxon>
        <taxon>Actinomycetes</taxon>
        <taxon>Propionibacteriales</taxon>
        <taxon>Nocardioidaceae</taxon>
        <taxon>Nocardioides</taxon>
    </lineage>
</organism>